<evidence type="ECO:0000313" key="4">
    <source>
        <dbReference type="EMBL" id="WNP39458.1"/>
    </source>
</evidence>
<evidence type="ECO:0000313" key="1">
    <source>
        <dbReference type="EMBL" id="WNL27989.1"/>
    </source>
</evidence>
<name>A0AA96IH93_9BACT</name>
<dbReference type="EMBL" id="CP134853">
    <property type="protein sequence ID" value="WNL27989.1"/>
    <property type="molecule type" value="Genomic_DNA"/>
</dbReference>
<evidence type="ECO:0000313" key="2">
    <source>
        <dbReference type="EMBL" id="WNL31216.1"/>
    </source>
</evidence>
<reference evidence="2" key="1">
    <citation type="submission" date="2023-09" db="EMBL/GenBank/DDBJ databases">
        <title>Arcobacter tbilisiensis sp. nov. isolated from chicken meat in Tbilisi, Georgia.</title>
        <authorList>
            <person name="Matthias R."/>
            <person name="Zautner A.E."/>
        </authorList>
    </citation>
    <scope>NUCLEOTIDE SEQUENCE</scope>
    <source>
        <strain evidence="3">LEO 101</strain>
        <strain evidence="1">LEO 49</strain>
        <strain evidence="4">LEO 50</strain>
        <strain evidence="2">LEO 53</strain>
    </source>
</reference>
<dbReference type="AlphaFoldDB" id="A0AA96IH93"/>
<protein>
    <submittedName>
        <fullName evidence="2">DUF3383 family protein</fullName>
    </submittedName>
</protein>
<gene>
    <name evidence="3" type="ORF">RJG58_06910</name>
    <name evidence="4" type="ORF">RMP69_06910</name>
    <name evidence="1" type="ORF">RMQ65_01185</name>
    <name evidence="2" type="ORF">RMQ67_06910</name>
</gene>
<dbReference type="InterPro" id="IPR021808">
    <property type="entry name" value="DUF3383"/>
</dbReference>
<dbReference type="EMBL" id="CP134855">
    <property type="protein sequence ID" value="WNL31216.1"/>
    <property type="molecule type" value="Genomic_DNA"/>
</dbReference>
<organism evidence="2">
    <name type="scientific">Arcobacter sp. AZ-2023</name>
    <dbReference type="NCBI Taxonomy" id="3074453"/>
    <lineage>
        <taxon>Bacteria</taxon>
        <taxon>Pseudomonadati</taxon>
        <taxon>Campylobacterota</taxon>
        <taxon>Epsilonproteobacteria</taxon>
        <taxon>Campylobacterales</taxon>
        <taxon>Arcobacteraceae</taxon>
        <taxon>Arcobacter</taxon>
    </lineage>
</organism>
<sequence length="507" mass="55656">MAISQRRYVDITSAVIGASAVGLQSLDCRVFTDSEKVSTGAVYEFATANDVLATFGQGKEYDFASKYFALTTPAPVSRPKKLQFTTHLLTDRQYQIFGVTPSPVSSFTVFGSTDLVYTKADGTSTTISNLDFSSVVSYADIVSVIESDIPSNDFSLNFKDGIFISSSNDVIKFETGALSDLLGLSSPYRTSNAGTTQTMLQAYATALNKNNSFGSAYFLNRGSLDDCVAVAEYNASQNVRYMLLLQVKGKRVQSLDSMDAVVEDIISVDGEMEDFSEALIETASVGLILEIQGEEKEHVAHIPAGLLSATDYTRANGTINYMFRQAGVTLKEQVTTDLTANKLDKLRINYYGLTAEAGSDIRFFQRAYLCGNANAPLDMSVHANEQWLKSRFMQLWFNLMLSTRGIPANLDGKLRGISVISEVVKEALKNGTILKNKEFTVIQKLAIADATGDENGWITVMNNGCWYDVEIKERTGESGIAEYYLDYILVYAKGDWVRKVVGSHNLV</sequence>
<accession>A0AA96IH93</accession>
<dbReference type="EMBL" id="CP135131">
    <property type="protein sequence ID" value="WNP39458.1"/>
    <property type="molecule type" value="Genomic_DNA"/>
</dbReference>
<dbReference type="Pfam" id="PF11863">
    <property type="entry name" value="DUF3383"/>
    <property type="match status" value="1"/>
</dbReference>
<proteinExistence type="predicted"/>
<dbReference type="EMBL" id="CP135130">
    <property type="protein sequence ID" value="WNP37366.1"/>
    <property type="molecule type" value="Genomic_DNA"/>
</dbReference>
<evidence type="ECO:0000313" key="3">
    <source>
        <dbReference type="EMBL" id="WNP37366.1"/>
    </source>
</evidence>